<evidence type="ECO:0000259" key="8">
    <source>
        <dbReference type="PROSITE" id="PS50928"/>
    </source>
</evidence>
<evidence type="ECO:0000256" key="7">
    <source>
        <dbReference type="RuleBase" id="RU363032"/>
    </source>
</evidence>
<evidence type="ECO:0000256" key="3">
    <source>
        <dbReference type="ARBA" id="ARBA00022475"/>
    </source>
</evidence>
<dbReference type="PANTHER" id="PTHR43163">
    <property type="entry name" value="DIPEPTIDE TRANSPORT SYSTEM PERMEASE PROTEIN DPPB-RELATED"/>
    <property type="match status" value="1"/>
</dbReference>
<dbReference type="SUPFAM" id="SSF161098">
    <property type="entry name" value="MetI-like"/>
    <property type="match status" value="1"/>
</dbReference>
<feature type="transmembrane region" description="Helical" evidence="7">
    <location>
        <begin position="12"/>
        <end position="31"/>
    </location>
</feature>
<dbReference type="PANTHER" id="PTHR43163:SF6">
    <property type="entry name" value="DIPEPTIDE TRANSPORT SYSTEM PERMEASE PROTEIN DPPB-RELATED"/>
    <property type="match status" value="1"/>
</dbReference>
<comment type="similarity">
    <text evidence="7">Belongs to the binding-protein-dependent transport system permease family.</text>
</comment>
<sequence length="319" mass="32963">MGSFLLRRLAGHTVLALVAVSLAYLLAAAALHPCEPPAPPPAAASAGACRSAGEPLAGRYRAWATGVLHGDFGRTLDGEPVAGELWRRLWVSARLLLAGTVLGCAGGVLLGVYAAVRRDAAPDRIITAGTFLLLAVPVFVLAVLAQIAAAELDEATGVRVVAWAGEPGGTFGALGRAADGLRHLALPTAVVALSQLAVYCRYQRGVTLDVLGADHVRTARAKGLRRRDALLRHGLRAALVPMTTYFAYTAGLALLTGVFTEQVFGWHGLGEWVVAAIVRGDVNVVAAANCVAAVAVVLAGLASDAARCLLDPRVRTPAP</sequence>
<dbReference type="InterPro" id="IPR000515">
    <property type="entry name" value="MetI-like"/>
</dbReference>
<dbReference type="Pfam" id="PF00528">
    <property type="entry name" value="BPD_transp_1"/>
    <property type="match status" value="1"/>
</dbReference>
<feature type="transmembrane region" description="Helical" evidence="7">
    <location>
        <begin position="284"/>
        <end position="303"/>
    </location>
</feature>
<evidence type="ECO:0000313" key="9">
    <source>
        <dbReference type="EMBL" id="MXQ63668.1"/>
    </source>
</evidence>
<keyword evidence="3" id="KW-1003">Cell membrane</keyword>
<keyword evidence="6 7" id="KW-0472">Membrane</keyword>
<feature type="transmembrane region" description="Helical" evidence="7">
    <location>
        <begin position="95"/>
        <end position="116"/>
    </location>
</feature>
<feature type="transmembrane region" description="Helical" evidence="7">
    <location>
        <begin position="245"/>
        <end position="264"/>
    </location>
</feature>
<dbReference type="GO" id="GO:0055085">
    <property type="term" value="P:transmembrane transport"/>
    <property type="evidence" value="ECO:0007669"/>
    <property type="project" value="InterPro"/>
</dbReference>
<dbReference type="RefSeq" id="WP_161101797.1">
    <property type="nucleotide sequence ID" value="NZ_JBHLYI010000005.1"/>
</dbReference>
<evidence type="ECO:0000256" key="5">
    <source>
        <dbReference type="ARBA" id="ARBA00022989"/>
    </source>
</evidence>
<gene>
    <name evidence="9" type="ORF">GQ466_06450</name>
</gene>
<keyword evidence="4 7" id="KW-0812">Transmembrane</keyword>
<dbReference type="AlphaFoldDB" id="A0A6I4W2T5"/>
<dbReference type="GO" id="GO:0005886">
    <property type="term" value="C:plasma membrane"/>
    <property type="evidence" value="ECO:0007669"/>
    <property type="project" value="UniProtKB-SubCell"/>
</dbReference>
<reference evidence="9 10" key="1">
    <citation type="submission" date="2019-12" db="EMBL/GenBank/DDBJ databases">
        <title>Nocardia macrotermitis sp. nov. and Nocardia aurantia sp. nov., isolated from the gut of the fungus growing-termite Macrotermes natalensis.</title>
        <authorList>
            <person name="Christine B."/>
            <person name="Rene B."/>
        </authorList>
    </citation>
    <scope>NUCLEOTIDE SEQUENCE [LARGE SCALE GENOMIC DNA]</scope>
    <source>
        <strain evidence="9 10">DSM 102126</strain>
    </source>
</reference>
<dbReference type="PROSITE" id="PS50928">
    <property type="entry name" value="ABC_TM1"/>
    <property type="match status" value="1"/>
</dbReference>
<dbReference type="OrthoDB" id="9778910at2"/>
<dbReference type="Gene3D" id="1.10.3720.10">
    <property type="entry name" value="MetI-like"/>
    <property type="match status" value="1"/>
</dbReference>
<dbReference type="CDD" id="cd06261">
    <property type="entry name" value="TM_PBP2"/>
    <property type="match status" value="1"/>
</dbReference>
<keyword evidence="10" id="KW-1185">Reference proteome</keyword>
<dbReference type="InterPro" id="IPR035906">
    <property type="entry name" value="MetI-like_sf"/>
</dbReference>
<accession>A0A6I4W2T5</accession>
<keyword evidence="5 7" id="KW-1133">Transmembrane helix</keyword>
<evidence type="ECO:0000256" key="1">
    <source>
        <dbReference type="ARBA" id="ARBA00004651"/>
    </source>
</evidence>
<name>A0A6I4W2T5_9ACTN</name>
<feature type="domain" description="ABC transmembrane type-1" evidence="8">
    <location>
        <begin position="89"/>
        <end position="303"/>
    </location>
</feature>
<protein>
    <submittedName>
        <fullName evidence="9">ABC transporter permease subunit</fullName>
    </submittedName>
</protein>
<proteinExistence type="inferred from homology"/>
<keyword evidence="2 7" id="KW-0813">Transport</keyword>
<dbReference type="Proteomes" id="UP000431901">
    <property type="component" value="Unassembled WGS sequence"/>
</dbReference>
<comment type="caution">
    <text evidence="9">The sequence shown here is derived from an EMBL/GenBank/DDBJ whole genome shotgun (WGS) entry which is preliminary data.</text>
</comment>
<organism evidence="9 10">
    <name type="scientific">Actinomadura rayongensis</name>
    <dbReference type="NCBI Taxonomy" id="1429076"/>
    <lineage>
        <taxon>Bacteria</taxon>
        <taxon>Bacillati</taxon>
        <taxon>Actinomycetota</taxon>
        <taxon>Actinomycetes</taxon>
        <taxon>Streptosporangiales</taxon>
        <taxon>Thermomonosporaceae</taxon>
        <taxon>Actinomadura</taxon>
    </lineage>
</organism>
<evidence type="ECO:0000256" key="6">
    <source>
        <dbReference type="ARBA" id="ARBA00023136"/>
    </source>
</evidence>
<comment type="subcellular location">
    <subcellularLocation>
        <location evidence="1 7">Cell membrane</location>
        <topology evidence="1 7">Multi-pass membrane protein</topology>
    </subcellularLocation>
</comment>
<feature type="transmembrane region" description="Helical" evidence="7">
    <location>
        <begin position="128"/>
        <end position="149"/>
    </location>
</feature>
<evidence type="ECO:0000256" key="4">
    <source>
        <dbReference type="ARBA" id="ARBA00022692"/>
    </source>
</evidence>
<dbReference type="EMBL" id="WUTW01000001">
    <property type="protein sequence ID" value="MXQ63668.1"/>
    <property type="molecule type" value="Genomic_DNA"/>
</dbReference>
<evidence type="ECO:0000313" key="10">
    <source>
        <dbReference type="Proteomes" id="UP000431901"/>
    </source>
</evidence>
<evidence type="ECO:0000256" key="2">
    <source>
        <dbReference type="ARBA" id="ARBA00022448"/>
    </source>
</evidence>